<dbReference type="STRING" id="1122991.GCA_000613445_02129"/>
<keyword evidence="4 8" id="KW-1003">Cell membrane</keyword>
<dbReference type="PRINTS" id="PR00164">
    <property type="entry name" value="ABC2TRNSPORT"/>
</dbReference>
<protein>
    <recommendedName>
        <fullName evidence="8">Transport permease protein</fullName>
    </recommendedName>
</protein>
<keyword evidence="11" id="KW-1185">Reference proteome</keyword>
<organism evidence="10 11">
    <name type="scientific">Hoylesella shahii DSM 15611 = JCM 12083</name>
    <dbReference type="NCBI Taxonomy" id="1122991"/>
    <lineage>
        <taxon>Bacteria</taxon>
        <taxon>Pseudomonadati</taxon>
        <taxon>Bacteroidota</taxon>
        <taxon>Bacteroidia</taxon>
        <taxon>Bacteroidales</taxon>
        <taxon>Prevotellaceae</taxon>
        <taxon>Hoylesella</taxon>
    </lineage>
</organism>
<evidence type="ECO:0000256" key="6">
    <source>
        <dbReference type="ARBA" id="ARBA00022989"/>
    </source>
</evidence>
<dbReference type="Proteomes" id="UP000248314">
    <property type="component" value="Unassembled WGS sequence"/>
</dbReference>
<evidence type="ECO:0000259" key="9">
    <source>
        <dbReference type="PROSITE" id="PS51012"/>
    </source>
</evidence>
<dbReference type="InterPro" id="IPR051449">
    <property type="entry name" value="ABC-2_transporter_component"/>
</dbReference>
<accession>A0A318HUA3</accession>
<feature type="transmembrane region" description="Helical" evidence="8">
    <location>
        <begin position="339"/>
        <end position="360"/>
    </location>
</feature>
<evidence type="ECO:0000256" key="1">
    <source>
        <dbReference type="ARBA" id="ARBA00004651"/>
    </source>
</evidence>
<evidence type="ECO:0000313" key="11">
    <source>
        <dbReference type="Proteomes" id="UP000248314"/>
    </source>
</evidence>
<feature type="transmembrane region" description="Helical" evidence="8">
    <location>
        <begin position="21"/>
        <end position="41"/>
    </location>
</feature>
<dbReference type="OrthoDB" id="9808686at2"/>
<feature type="transmembrane region" description="Helical" evidence="8">
    <location>
        <begin position="170"/>
        <end position="194"/>
    </location>
</feature>
<dbReference type="PROSITE" id="PS51012">
    <property type="entry name" value="ABC_TM2"/>
    <property type="match status" value="1"/>
</dbReference>
<evidence type="ECO:0000313" key="10">
    <source>
        <dbReference type="EMBL" id="PXX22014.1"/>
    </source>
</evidence>
<keyword evidence="7 8" id="KW-0472">Membrane</keyword>
<proteinExistence type="inferred from homology"/>
<dbReference type="InterPro" id="IPR000412">
    <property type="entry name" value="ABC_2_transport"/>
</dbReference>
<sequence length="367" mass="41072">MMKIFFSFVNKEIRHILRDRRTMLILFGMPLVLMLLFGFAISTDVRNVRLVAVTTPWNNEAQQIFQRLDASEYFTHTHNAPTVEAATQLIRNQQADLALVFAPGFDRHRYDGGARIQIITDGVDPNMSHLQTAYASQIIAQTLQQQHKAGVETRPTTNIRLLYNPQMKSAYYFVPGIMGILLLIICTMMTAVSIVREKERGTMEVLLVSPMRPLLVLIAKAVPYLMLSVIILSLILCIANFVLGVPLSGNLSAIFTLCLLYVFLALSLGLLISVLATTQIEALLASGMMMLMPTMLLSGIIYPIESMPQVLQWLSCIIPARWFIAAIRKLMIMGVGLDMVIKEMVVLISIATLALCIALKKFKIRLE</sequence>
<evidence type="ECO:0000256" key="3">
    <source>
        <dbReference type="ARBA" id="ARBA00022448"/>
    </source>
</evidence>
<reference evidence="10 11" key="1">
    <citation type="submission" date="2018-05" db="EMBL/GenBank/DDBJ databases">
        <title>Genomic Encyclopedia of Type Strains, Phase I: the one thousand microbial genomes (KMG-I) project.</title>
        <authorList>
            <person name="Kyrpides N."/>
        </authorList>
    </citation>
    <scope>NUCLEOTIDE SEQUENCE [LARGE SCALE GENOMIC DNA]</scope>
    <source>
        <strain evidence="10 11">DSM 15611</strain>
    </source>
</reference>
<feature type="transmembrane region" description="Helical" evidence="8">
    <location>
        <begin position="254"/>
        <end position="276"/>
    </location>
</feature>
<dbReference type="EMBL" id="QJJX01000014">
    <property type="protein sequence ID" value="PXX22014.1"/>
    <property type="molecule type" value="Genomic_DNA"/>
</dbReference>
<dbReference type="RefSeq" id="WP_084614361.1">
    <property type="nucleotide sequence ID" value="NZ_BAIZ01000012.1"/>
</dbReference>
<dbReference type="InterPro" id="IPR013525">
    <property type="entry name" value="ABC2_TM"/>
</dbReference>
<gene>
    <name evidence="10" type="ORF">EJ73_01411</name>
</gene>
<keyword evidence="6 8" id="KW-1133">Transmembrane helix</keyword>
<comment type="caution">
    <text evidence="10">The sequence shown here is derived from an EMBL/GenBank/DDBJ whole genome shotgun (WGS) entry which is preliminary data.</text>
</comment>
<name>A0A318HUA3_9BACT</name>
<evidence type="ECO:0000256" key="8">
    <source>
        <dbReference type="RuleBase" id="RU361157"/>
    </source>
</evidence>
<feature type="transmembrane region" description="Helical" evidence="8">
    <location>
        <begin position="214"/>
        <end position="242"/>
    </location>
</feature>
<dbReference type="GeneID" id="84900351"/>
<dbReference type="GO" id="GO:0140359">
    <property type="term" value="F:ABC-type transporter activity"/>
    <property type="evidence" value="ECO:0007669"/>
    <property type="project" value="InterPro"/>
</dbReference>
<feature type="transmembrane region" description="Helical" evidence="8">
    <location>
        <begin position="283"/>
        <end position="304"/>
    </location>
</feature>
<comment type="subcellular location">
    <subcellularLocation>
        <location evidence="1 8">Cell membrane</location>
        <topology evidence="1 8">Multi-pass membrane protein</topology>
    </subcellularLocation>
</comment>
<comment type="similarity">
    <text evidence="2 8">Belongs to the ABC-2 integral membrane protein family.</text>
</comment>
<dbReference type="Pfam" id="PF12698">
    <property type="entry name" value="ABC2_membrane_3"/>
    <property type="match status" value="1"/>
</dbReference>
<evidence type="ECO:0000256" key="5">
    <source>
        <dbReference type="ARBA" id="ARBA00022692"/>
    </source>
</evidence>
<dbReference type="PANTHER" id="PTHR30294:SF29">
    <property type="entry name" value="MULTIDRUG ABC TRANSPORTER PERMEASE YBHS-RELATED"/>
    <property type="match status" value="1"/>
</dbReference>
<keyword evidence="3 8" id="KW-0813">Transport</keyword>
<dbReference type="PANTHER" id="PTHR30294">
    <property type="entry name" value="MEMBRANE COMPONENT OF ABC TRANSPORTER YHHJ-RELATED"/>
    <property type="match status" value="1"/>
</dbReference>
<evidence type="ECO:0000256" key="2">
    <source>
        <dbReference type="ARBA" id="ARBA00007783"/>
    </source>
</evidence>
<keyword evidence="5 8" id="KW-0812">Transmembrane</keyword>
<dbReference type="GO" id="GO:0043190">
    <property type="term" value="C:ATP-binding cassette (ABC) transporter complex"/>
    <property type="evidence" value="ECO:0007669"/>
    <property type="project" value="InterPro"/>
</dbReference>
<evidence type="ECO:0000256" key="4">
    <source>
        <dbReference type="ARBA" id="ARBA00022475"/>
    </source>
</evidence>
<evidence type="ECO:0000256" key="7">
    <source>
        <dbReference type="ARBA" id="ARBA00023136"/>
    </source>
</evidence>
<dbReference type="InterPro" id="IPR047817">
    <property type="entry name" value="ABC2_TM_bact-type"/>
</dbReference>
<feature type="domain" description="ABC transmembrane type-2" evidence="9">
    <location>
        <begin position="127"/>
        <end position="365"/>
    </location>
</feature>
<dbReference type="AlphaFoldDB" id="A0A318HUA3"/>